<evidence type="ECO:0000259" key="2">
    <source>
        <dbReference type="Pfam" id="PF02148"/>
    </source>
</evidence>
<dbReference type="Pfam" id="PF02148">
    <property type="entry name" value="zf-UBP"/>
    <property type="match status" value="1"/>
</dbReference>
<organism evidence="3">
    <name type="scientific">Kitasatospora camelliae</name>
    <dbReference type="NCBI Taxonomy" id="3156397"/>
    <lineage>
        <taxon>Bacteria</taxon>
        <taxon>Bacillati</taxon>
        <taxon>Actinomycetota</taxon>
        <taxon>Actinomycetes</taxon>
        <taxon>Kitasatosporales</taxon>
        <taxon>Streptomycetaceae</taxon>
        <taxon>Kitasatospora</taxon>
    </lineage>
</organism>
<sequence>MTDEAIPGIDPAVPPSGEGCAECLSGGGWWFHLRRCAACGHIGCCDSSPAQHATAHAREAGHPFLASFEPGEDWFWNVETQAFYRGPALAPPLSHPESQPVPGPPGNVPTDWQQHLH</sequence>
<feature type="region of interest" description="Disordered" evidence="1">
    <location>
        <begin position="87"/>
        <end position="117"/>
    </location>
</feature>
<protein>
    <submittedName>
        <fullName evidence="3">UBP-type zinc finger domain-containing protein</fullName>
    </submittedName>
</protein>
<feature type="compositionally biased region" description="Pro residues" evidence="1">
    <location>
        <begin position="89"/>
        <end position="107"/>
    </location>
</feature>
<dbReference type="InterPro" id="IPR013083">
    <property type="entry name" value="Znf_RING/FYVE/PHD"/>
</dbReference>
<dbReference type="Gene3D" id="3.30.40.10">
    <property type="entry name" value="Zinc/RING finger domain, C3HC4 (zinc finger)"/>
    <property type="match status" value="1"/>
</dbReference>
<dbReference type="SUPFAM" id="SSF57850">
    <property type="entry name" value="RING/U-box"/>
    <property type="match status" value="1"/>
</dbReference>
<reference evidence="3" key="1">
    <citation type="submission" date="2024-06" db="EMBL/GenBank/DDBJ databases">
        <title>The genome sequences of Kitasatospora sp. strain HUAS MG31.</title>
        <authorList>
            <person name="Mo P."/>
        </authorList>
    </citation>
    <scope>NUCLEOTIDE SEQUENCE</scope>
    <source>
        <strain evidence="3">HUAS MG31</strain>
    </source>
</reference>
<gene>
    <name evidence="3" type="ORF">ABWK59_07090</name>
</gene>
<dbReference type="GO" id="GO:0008270">
    <property type="term" value="F:zinc ion binding"/>
    <property type="evidence" value="ECO:0007669"/>
    <property type="project" value="InterPro"/>
</dbReference>
<feature type="domain" description="UBP-type" evidence="2">
    <location>
        <begin position="20"/>
        <end position="84"/>
    </location>
</feature>
<dbReference type="EMBL" id="CP159872">
    <property type="protein sequence ID" value="XCM78713.1"/>
    <property type="molecule type" value="Genomic_DNA"/>
</dbReference>
<dbReference type="KEGG" id="kcm:ABWK59_07090"/>
<dbReference type="InterPro" id="IPR001607">
    <property type="entry name" value="Znf_UBP"/>
</dbReference>
<proteinExistence type="predicted"/>
<dbReference type="AlphaFoldDB" id="A0AAU8JQY8"/>
<evidence type="ECO:0000313" key="3">
    <source>
        <dbReference type="EMBL" id="XCM78713.1"/>
    </source>
</evidence>
<dbReference type="RefSeq" id="WP_354638826.1">
    <property type="nucleotide sequence ID" value="NZ_CP159872.1"/>
</dbReference>
<name>A0AAU8JQY8_9ACTN</name>
<accession>A0AAU8JQY8</accession>
<evidence type="ECO:0000256" key="1">
    <source>
        <dbReference type="SAM" id="MobiDB-lite"/>
    </source>
</evidence>